<sequence>MDSRDYAILILTAQIPFITQISRQPHEALRQRIVINYSMKGLTKDEVKEYIICSLKNSGCSEPLFTDSAYELIFSSTNGFLRPINKLARMCLISGANQKLRSIDSEIVYQAQTEINITA</sequence>
<accession>A0A1M6RRZ0</accession>
<evidence type="ECO:0000313" key="2">
    <source>
        <dbReference type="Proteomes" id="UP000184465"/>
    </source>
</evidence>
<organism evidence="1 2">
    <name type="scientific">Paramaledivibacter caminithermalis (strain DSM 15212 / CIP 107654 / DViRD3)</name>
    <name type="common">Clostridium caminithermale</name>
    <dbReference type="NCBI Taxonomy" id="1121301"/>
    <lineage>
        <taxon>Bacteria</taxon>
        <taxon>Bacillati</taxon>
        <taxon>Bacillota</taxon>
        <taxon>Clostridia</taxon>
        <taxon>Peptostreptococcales</taxon>
        <taxon>Caminicellaceae</taxon>
        <taxon>Paramaledivibacter</taxon>
    </lineage>
</organism>
<dbReference type="PANTHER" id="PTHR35894:SF1">
    <property type="entry name" value="PHOSPHORIBULOKINASE _ URIDINE KINASE FAMILY"/>
    <property type="match status" value="1"/>
</dbReference>
<dbReference type="InterPro" id="IPR052026">
    <property type="entry name" value="ExeA_AAA_ATPase_DNA-bind"/>
</dbReference>
<dbReference type="STRING" id="1121301.SAMN02745912_03051"/>
<dbReference type="PANTHER" id="PTHR35894">
    <property type="entry name" value="GENERAL SECRETION PATHWAY PROTEIN A-RELATED"/>
    <property type="match status" value="1"/>
</dbReference>
<proteinExistence type="predicted"/>
<dbReference type="InterPro" id="IPR027417">
    <property type="entry name" value="P-loop_NTPase"/>
</dbReference>
<reference evidence="1 2" key="1">
    <citation type="submission" date="2016-11" db="EMBL/GenBank/DDBJ databases">
        <authorList>
            <person name="Jaros S."/>
            <person name="Januszkiewicz K."/>
            <person name="Wedrychowicz H."/>
        </authorList>
    </citation>
    <scope>NUCLEOTIDE SEQUENCE [LARGE SCALE GENOMIC DNA]</scope>
    <source>
        <strain evidence="1 2">DSM 15212</strain>
    </source>
</reference>
<name>A0A1M6RRZ0_PARC5</name>
<evidence type="ECO:0000313" key="1">
    <source>
        <dbReference type="EMBL" id="SHK35235.1"/>
    </source>
</evidence>
<protein>
    <submittedName>
        <fullName evidence="1">Uncharacterized protein</fullName>
    </submittedName>
</protein>
<gene>
    <name evidence="1" type="ORF">SAMN02745912_03051</name>
</gene>
<dbReference type="Proteomes" id="UP000184465">
    <property type="component" value="Unassembled WGS sequence"/>
</dbReference>
<dbReference type="SUPFAM" id="SSF52540">
    <property type="entry name" value="P-loop containing nucleoside triphosphate hydrolases"/>
    <property type="match status" value="1"/>
</dbReference>
<dbReference type="RefSeq" id="WP_207550832.1">
    <property type="nucleotide sequence ID" value="NZ_FRAG01000050.1"/>
</dbReference>
<dbReference type="EMBL" id="FRAG01000050">
    <property type="protein sequence ID" value="SHK35235.1"/>
    <property type="molecule type" value="Genomic_DNA"/>
</dbReference>
<keyword evidence="2" id="KW-1185">Reference proteome</keyword>
<dbReference type="AlphaFoldDB" id="A0A1M6RRZ0"/>